<comment type="similarity">
    <text evidence="2 9 10">Belongs to the RecF family.</text>
</comment>
<dbReference type="InterPro" id="IPR001238">
    <property type="entry name" value="DNA-binding_RecF"/>
</dbReference>
<dbReference type="Pfam" id="PF02463">
    <property type="entry name" value="SMC_N"/>
    <property type="match status" value="1"/>
</dbReference>
<reference evidence="12 13" key="1">
    <citation type="submission" date="2021-02" db="EMBL/GenBank/DDBJ databases">
        <title>De Novo genome assembly of isolated myxobacteria.</title>
        <authorList>
            <person name="Stevens D.C."/>
        </authorList>
    </citation>
    <scope>NUCLEOTIDE SEQUENCE [LARGE SCALE GENOMIC DNA]</scope>
    <source>
        <strain evidence="12 13">SCHIC003</strain>
    </source>
</reference>
<keyword evidence="13" id="KW-1185">Reference proteome</keyword>
<evidence type="ECO:0000256" key="3">
    <source>
        <dbReference type="ARBA" id="ARBA00020170"/>
    </source>
</evidence>
<evidence type="ECO:0000256" key="2">
    <source>
        <dbReference type="ARBA" id="ARBA00008016"/>
    </source>
</evidence>
<evidence type="ECO:0000256" key="7">
    <source>
        <dbReference type="ARBA" id="ARBA00022840"/>
    </source>
</evidence>
<evidence type="ECO:0000256" key="4">
    <source>
        <dbReference type="ARBA" id="ARBA00022490"/>
    </source>
</evidence>
<dbReference type="Proteomes" id="UP000663090">
    <property type="component" value="Chromosome"/>
</dbReference>
<keyword evidence="9 10" id="KW-0742">SOS response</keyword>
<dbReference type="InterPro" id="IPR042174">
    <property type="entry name" value="RecF_2"/>
</dbReference>
<gene>
    <name evidence="9" type="primary">recF</name>
    <name evidence="12" type="ORF">JY572_25440</name>
</gene>
<evidence type="ECO:0000256" key="5">
    <source>
        <dbReference type="ARBA" id="ARBA00022705"/>
    </source>
</evidence>
<keyword evidence="4 9" id="KW-0963">Cytoplasm</keyword>
<dbReference type="PROSITE" id="PS00618">
    <property type="entry name" value="RECF_2"/>
    <property type="match status" value="1"/>
</dbReference>
<dbReference type="Gene3D" id="1.20.1050.90">
    <property type="entry name" value="RecF/RecN/SMC, N-terminal domain"/>
    <property type="match status" value="1"/>
</dbReference>
<dbReference type="EMBL" id="CP071091">
    <property type="protein sequence ID" value="QSQ11728.1"/>
    <property type="molecule type" value="Genomic_DNA"/>
</dbReference>
<name>A0ABX7MZT3_9BACT</name>
<evidence type="ECO:0000256" key="6">
    <source>
        <dbReference type="ARBA" id="ARBA00022741"/>
    </source>
</evidence>
<dbReference type="InterPro" id="IPR003395">
    <property type="entry name" value="RecF/RecN/SMC_N"/>
</dbReference>
<feature type="domain" description="RecF/RecN/SMC N-terminal" evidence="11">
    <location>
        <begin position="5"/>
        <end position="353"/>
    </location>
</feature>
<dbReference type="SUPFAM" id="SSF52540">
    <property type="entry name" value="P-loop containing nucleoside triphosphate hydrolases"/>
    <property type="match status" value="1"/>
</dbReference>
<protein>
    <recommendedName>
        <fullName evidence="3 9">DNA replication and repair protein RecF</fullName>
    </recommendedName>
</protein>
<evidence type="ECO:0000259" key="11">
    <source>
        <dbReference type="Pfam" id="PF02463"/>
    </source>
</evidence>
<evidence type="ECO:0000256" key="10">
    <source>
        <dbReference type="RuleBase" id="RU000578"/>
    </source>
</evidence>
<feature type="binding site" evidence="9">
    <location>
        <begin position="30"/>
        <end position="37"/>
    </location>
    <ligand>
        <name>ATP</name>
        <dbReference type="ChEBI" id="CHEBI:30616"/>
    </ligand>
</feature>
<dbReference type="PANTHER" id="PTHR32182">
    <property type="entry name" value="DNA REPLICATION AND REPAIR PROTEIN RECF"/>
    <property type="match status" value="1"/>
</dbReference>
<dbReference type="NCBIfam" id="TIGR00611">
    <property type="entry name" value="recf"/>
    <property type="match status" value="1"/>
</dbReference>
<keyword evidence="5 9" id="KW-0235">DNA replication</keyword>
<comment type="subcellular location">
    <subcellularLocation>
        <location evidence="1 9 10">Cytoplasm</location>
    </subcellularLocation>
</comment>
<evidence type="ECO:0000256" key="9">
    <source>
        <dbReference type="HAMAP-Rule" id="MF_00365"/>
    </source>
</evidence>
<evidence type="ECO:0000256" key="8">
    <source>
        <dbReference type="ARBA" id="ARBA00023125"/>
    </source>
</evidence>
<dbReference type="InterPro" id="IPR027417">
    <property type="entry name" value="P-loop_NTPase"/>
</dbReference>
<dbReference type="Gene3D" id="3.40.50.300">
    <property type="entry name" value="P-loop containing nucleotide triphosphate hydrolases"/>
    <property type="match status" value="1"/>
</dbReference>
<accession>A0ABX7MZT3</accession>
<organism evidence="12 13">
    <name type="scientific">Myxococcus landrumensis</name>
    <dbReference type="NCBI Taxonomy" id="2813577"/>
    <lineage>
        <taxon>Bacteria</taxon>
        <taxon>Pseudomonadati</taxon>
        <taxon>Myxococcota</taxon>
        <taxon>Myxococcia</taxon>
        <taxon>Myxococcales</taxon>
        <taxon>Cystobacterineae</taxon>
        <taxon>Myxococcaceae</taxon>
        <taxon>Myxococcus</taxon>
    </lineage>
</organism>
<dbReference type="RefSeq" id="WP_206713469.1">
    <property type="nucleotide sequence ID" value="NZ_CP071091.1"/>
</dbReference>
<keyword evidence="6 9" id="KW-0547">Nucleotide-binding</keyword>
<dbReference type="PANTHER" id="PTHR32182:SF0">
    <property type="entry name" value="DNA REPLICATION AND REPAIR PROTEIN RECF"/>
    <property type="match status" value="1"/>
</dbReference>
<dbReference type="HAMAP" id="MF_00365">
    <property type="entry name" value="RecF"/>
    <property type="match status" value="1"/>
</dbReference>
<evidence type="ECO:0000256" key="1">
    <source>
        <dbReference type="ARBA" id="ARBA00004496"/>
    </source>
</evidence>
<keyword evidence="7 9" id="KW-0067">ATP-binding</keyword>
<keyword evidence="8 9" id="KW-0238">DNA-binding</keyword>
<evidence type="ECO:0000313" key="12">
    <source>
        <dbReference type="EMBL" id="QSQ11728.1"/>
    </source>
</evidence>
<keyword evidence="9 10" id="KW-0227">DNA damage</keyword>
<comment type="function">
    <text evidence="9 10">The RecF protein is involved in DNA metabolism; it is required for DNA replication and normal SOS inducibility. RecF binds preferentially to single-stranded, linear DNA. It also seems to bind ATP.</text>
</comment>
<dbReference type="InterPro" id="IPR018078">
    <property type="entry name" value="DNA-binding_RecF_CS"/>
</dbReference>
<evidence type="ECO:0000313" key="13">
    <source>
        <dbReference type="Proteomes" id="UP000663090"/>
    </source>
</evidence>
<keyword evidence="9 10" id="KW-0234">DNA repair</keyword>
<proteinExistence type="inferred from homology"/>
<sequence>MRLLALHVQDFRNLAQVSLAPSAHATIAVGQNGQGKTNLLEALYFLATLKPLRAGRLSELVRWGTEGARVSGRFLLKGAEREIAVEVGGGTRQAFVDGKKAPSLEEYFGGVSVVAFTPDDLEVVKGGPDSRRGFLDRAVFNRFPAYLRESREYARALKNRNRLLREGGAVDPAYLEAYDETLAKAGARIYARRRALMLELAPRAQATFASIGRTVDPATYGYHPAHLGGDFAGADEAALALALREALSARLRRDSDRGFTSVGPHADDVSVTLGGRSARAYASQGQQRALVLGWKIAEIENLQTCMGFLPLLMLDDVSSELDPERNAYLMDYLSRSGAQVFLSTTDGSLVRGAAAEDTLWLSVATGQVSLKDLQAPDAG</sequence>